<evidence type="ECO:0000313" key="2">
    <source>
        <dbReference type="Proteomes" id="UP000252139"/>
    </source>
</evidence>
<comment type="caution">
    <text evidence="1">The sequence shown here is derived from an EMBL/GenBank/DDBJ whole genome shotgun (WGS) entry which is preliminary data.</text>
</comment>
<protein>
    <submittedName>
        <fullName evidence="1">Uncharacterized protein</fullName>
    </submittedName>
</protein>
<gene>
    <name evidence="1" type="ORF">CU097_004945</name>
</gene>
<dbReference type="AlphaFoldDB" id="A0A367KET4"/>
<reference evidence="1 2" key="1">
    <citation type="journal article" date="2018" name="G3 (Bethesda)">
        <title>Phylogenetic and Phylogenomic Definition of Rhizopus Species.</title>
        <authorList>
            <person name="Gryganskyi A.P."/>
            <person name="Golan J."/>
            <person name="Dolatabadi S."/>
            <person name="Mondo S."/>
            <person name="Robb S."/>
            <person name="Idnurm A."/>
            <person name="Muszewska A."/>
            <person name="Steczkiewicz K."/>
            <person name="Masonjones S."/>
            <person name="Liao H.L."/>
            <person name="Gajdeczka M.T."/>
            <person name="Anike F."/>
            <person name="Vuek A."/>
            <person name="Anishchenko I.M."/>
            <person name="Voigt K."/>
            <person name="de Hoog G.S."/>
            <person name="Smith M.E."/>
            <person name="Heitman J."/>
            <person name="Vilgalys R."/>
            <person name="Stajich J.E."/>
        </authorList>
    </citation>
    <scope>NUCLEOTIDE SEQUENCE [LARGE SCALE GENOMIC DNA]</scope>
    <source>
        <strain evidence="1 2">CBS 357.93</strain>
    </source>
</reference>
<sequence length="167" mass="19214">MVKKIDKKTIQKQQIVESYLETTSKATFNQFVTKKEKSIAVIDVGATSALHLMKHWISLYNNLTSTRRTTAKLKKFPTRASAKFQAIHKKIKALRDVNARYEVNSITTLGKYAKLASISLEKYKELGSENEEDDEEQEEDDKEQVMSVVEQCLLMTDIEINDCNQYE</sequence>
<accession>A0A367KET4</accession>
<dbReference type="EMBL" id="PJQL01000046">
    <property type="protein sequence ID" value="RCI00677.1"/>
    <property type="molecule type" value="Genomic_DNA"/>
</dbReference>
<evidence type="ECO:0000313" key="1">
    <source>
        <dbReference type="EMBL" id="RCI00677.1"/>
    </source>
</evidence>
<organism evidence="1 2">
    <name type="scientific">Rhizopus azygosporus</name>
    <name type="common">Rhizopus microsporus var. azygosporus</name>
    <dbReference type="NCBI Taxonomy" id="86630"/>
    <lineage>
        <taxon>Eukaryota</taxon>
        <taxon>Fungi</taxon>
        <taxon>Fungi incertae sedis</taxon>
        <taxon>Mucoromycota</taxon>
        <taxon>Mucoromycotina</taxon>
        <taxon>Mucoromycetes</taxon>
        <taxon>Mucorales</taxon>
        <taxon>Mucorineae</taxon>
        <taxon>Rhizopodaceae</taxon>
        <taxon>Rhizopus</taxon>
    </lineage>
</organism>
<keyword evidence="2" id="KW-1185">Reference proteome</keyword>
<dbReference type="OrthoDB" id="2288332at2759"/>
<name>A0A367KET4_RHIAZ</name>
<proteinExistence type="predicted"/>
<dbReference type="Proteomes" id="UP000252139">
    <property type="component" value="Unassembled WGS sequence"/>
</dbReference>